<feature type="compositionally biased region" description="Acidic residues" evidence="1">
    <location>
        <begin position="78"/>
        <end position="92"/>
    </location>
</feature>
<evidence type="ECO:0000256" key="1">
    <source>
        <dbReference type="SAM" id="MobiDB-lite"/>
    </source>
</evidence>
<organism evidence="2 5">
    <name type="scientific">Phytophthora fragariae</name>
    <dbReference type="NCBI Taxonomy" id="53985"/>
    <lineage>
        <taxon>Eukaryota</taxon>
        <taxon>Sar</taxon>
        <taxon>Stramenopiles</taxon>
        <taxon>Oomycota</taxon>
        <taxon>Peronosporomycetes</taxon>
        <taxon>Peronosporales</taxon>
        <taxon>Peronosporaceae</taxon>
        <taxon>Phytophthora</taxon>
    </lineage>
</organism>
<evidence type="ECO:0000313" key="3">
    <source>
        <dbReference type="EMBL" id="KAE9069261.1"/>
    </source>
</evidence>
<dbReference type="EMBL" id="QXGA01005057">
    <property type="protein sequence ID" value="KAE9069261.1"/>
    <property type="molecule type" value="Genomic_DNA"/>
</dbReference>
<dbReference type="AlphaFoldDB" id="A0A6A3GZK7"/>
<feature type="region of interest" description="Disordered" evidence="1">
    <location>
        <begin position="64"/>
        <end position="92"/>
    </location>
</feature>
<dbReference type="Proteomes" id="UP000460718">
    <property type="component" value="Unassembled WGS sequence"/>
</dbReference>
<name>A0A6A3GZK7_9STRA</name>
<evidence type="ECO:0000313" key="2">
    <source>
        <dbReference type="EMBL" id="KAE8962529.1"/>
    </source>
</evidence>
<evidence type="ECO:0000313" key="5">
    <source>
        <dbReference type="Proteomes" id="UP000460718"/>
    </source>
</evidence>
<dbReference type="Proteomes" id="UP000440732">
    <property type="component" value="Unassembled WGS sequence"/>
</dbReference>
<gene>
    <name evidence="3" type="ORF">PF006_g29614</name>
    <name evidence="2" type="ORF">PF011_g29351</name>
</gene>
<evidence type="ECO:0000313" key="4">
    <source>
        <dbReference type="Proteomes" id="UP000440732"/>
    </source>
</evidence>
<protein>
    <submittedName>
        <fullName evidence="2">Uncharacterized protein</fullName>
    </submittedName>
</protein>
<comment type="caution">
    <text evidence="2">The sequence shown here is derived from an EMBL/GenBank/DDBJ whole genome shotgun (WGS) entry which is preliminary data.</text>
</comment>
<accession>A0A6A3GZK7</accession>
<proteinExistence type="predicted"/>
<sequence length="329" mass="35924">MLSLVLFKPFRTLESLIGVVDASDEQAWVNAFETWKMTRSSFVVAIMENMEDFYRRSKRAADQAKAATMPSNGQQSDTEGDDTSSDDSDNLAGEGDADLYCEGCHDDGDFDMTSLWEDDENRNVLLDSSSLHPAACPTSASPDGNAATILAIFKTHGLLNGAASALASNLSPDWTPENAPPLDAIKKWIINANTDNHVISQSLPIVTPRDTQIVELLSDTLRDNTMAWSRSADLNRSPHVKKSFASVADISTVYTLNERQHYALQIIGSSLFLQWKQIEVSEVDGSRLETTLRDSQLLMFLGGEGGTGKSRIIEAVQALSDSWGDIIAS</sequence>
<dbReference type="EMBL" id="QXFW01005286">
    <property type="protein sequence ID" value="KAE8962529.1"/>
    <property type="molecule type" value="Genomic_DNA"/>
</dbReference>
<reference evidence="2 5" key="1">
    <citation type="submission" date="2018-09" db="EMBL/GenBank/DDBJ databases">
        <title>Genomic investigation of the strawberry pathogen Phytophthora fragariae indicates pathogenicity is determined by transcriptional variation in three key races.</title>
        <authorList>
            <person name="Adams T.M."/>
            <person name="Armitage A.D."/>
            <person name="Sobczyk M.K."/>
            <person name="Bates H.J."/>
            <person name="Dunwell J.M."/>
            <person name="Nellist C.F."/>
            <person name="Harrison R.J."/>
        </authorList>
    </citation>
    <scope>NUCLEOTIDE SEQUENCE [LARGE SCALE GENOMIC DNA]</scope>
    <source>
        <strain evidence="3 4">NOV-5</strain>
        <strain evidence="2 5">SCRP245</strain>
    </source>
</reference>